<protein>
    <recommendedName>
        <fullName evidence="3">Lipocalin-like domain-containing protein</fullName>
    </recommendedName>
</protein>
<comment type="caution">
    <text evidence="1">The sequence shown here is derived from an EMBL/GenBank/DDBJ whole genome shotgun (WGS) entry which is preliminary data.</text>
</comment>
<dbReference type="OrthoDB" id="9881856at2"/>
<dbReference type="RefSeq" id="WP_062588119.1">
    <property type="nucleotide sequence ID" value="NZ_LQZQ01000001.1"/>
</dbReference>
<dbReference type="Proteomes" id="UP000075583">
    <property type="component" value="Unassembled WGS sequence"/>
</dbReference>
<sequence>MYTFKNKISRHFELLLLAIVILLITASCGGGGGGDDNPGPSEQELAFDKLKGDWGITNNGKIELDGGDVAANYVGFTLSFTNGAFTTTNAGDLFPATGTWEWVGEGINQIRTGRGKLVTITSLTTTNFEFSFTKTASNSVAGVSGNYVIKVTK</sequence>
<evidence type="ECO:0000313" key="2">
    <source>
        <dbReference type="Proteomes" id="UP000075583"/>
    </source>
</evidence>
<dbReference type="PROSITE" id="PS51257">
    <property type="entry name" value="PROKAR_LIPOPROTEIN"/>
    <property type="match status" value="1"/>
</dbReference>
<evidence type="ECO:0008006" key="3">
    <source>
        <dbReference type="Google" id="ProtNLM"/>
    </source>
</evidence>
<evidence type="ECO:0000313" key="1">
    <source>
        <dbReference type="EMBL" id="KYG82186.1"/>
    </source>
</evidence>
<organism evidence="1 2">
    <name type="scientific">Roseivirga ehrenbergii (strain DSM 102268 / JCM 13514 / KCTC 12282 / NCIMB 14502 / KMM 6017)</name>
    <dbReference type="NCBI Taxonomy" id="279360"/>
    <lineage>
        <taxon>Bacteria</taxon>
        <taxon>Pseudomonadati</taxon>
        <taxon>Bacteroidota</taxon>
        <taxon>Cytophagia</taxon>
        <taxon>Cytophagales</taxon>
        <taxon>Roseivirgaceae</taxon>
        <taxon>Roseivirga</taxon>
    </lineage>
</organism>
<dbReference type="STRING" id="279360.MB14_01970"/>
<name>A0A150XU24_ROSEK</name>
<reference evidence="1" key="1">
    <citation type="submission" date="2016-01" db="EMBL/GenBank/DDBJ databases">
        <title>Genome sequencing of Roseivirga ehrenbergii KMM 6017.</title>
        <authorList>
            <person name="Selvaratnam C."/>
            <person name="Thevarajoo S."/>
            <person name="Goh K.M."/>
            <person name="Ee R."/>
            <person name="Chan K.-G."/>
            <person name="Chong C.S."/>
        </authorList>
    </citation>
    <scope>NUCLEOTIDE SEQUENCE [LARGE SCALE GENOMIC DNA]</scope>
    <source>
        <strain evidence="1">KMM 6017</strain>
    </source>
</reference>
<gene>
    <name evidence="1" type="ORF">MB14_01970</name>
</gene>
<accession>A0A150XU24</accession>
<proteinExistence type="predicted"/>
<dbReference type="AlphaFoldDB" id="A0A150XU24"/>
<dbReference type="EMBL" id="LQZQ01000001">
    <property type="protein sequence ID" value="KYG82186.1"/>
    <property type="molecule type" value="Genomic_DNA"/>
</dbReference>
<keyword evidence="2" id="KW-1185">Reference proteome</keyword>